<evidence type="ECO:0000313" key="1">
    <source>
        <dbReference type="EMBL" id="MBC5998338.1"/>
    </source>
</evidence>
<organism evidence="1 2">
    <name type="scientific">Romboutsia faecis</name>
    <dbReference type="NCBI Taxonomy" id="2764597"/>
    <lineage>
        <taxon>Bacteria</taxon>
        <taxon>Bacillati</taxon>
        <taxon>Bacillota</taxon>
        <taxon>Clostridia</taxon>
        <taxon>Peptostreptococcales</taxon>
        <taxon>Peptostreptococcaceae</taxon>
        <taxon>Romboutsia</taxon>
    </lineage>
</organism>
<proteinExistence type="predicted"/>
<accession>A0ABR7JTV3</accession>
<evidence type="ECO:0008006" key="3">
    <source>
        <dbReference type="Google" id="ProtNLM"/>
    </source>
</evidence>
<gene>
    <name evidence="1" type="ORF">H8923_16430</name>
</gene>
<reference evidence="1 2" key="1">
    <citation type="submission" date="2020-08" db="EMBL/GenBank/DDBJ databases">
        <authorList>
            <person name="Liu C."/>
            <person name="Sun Q."/>
        </authorList>
    </citation>
    <scope>NUCLEOTIDE SEQUENCE [LARGE SCALE GENOMIC DNA]</scope>
    <source>
        <strain evidence="1 2">NSJ-18</strain>
    </source>
</reference>
<evidence type="ECO:0000313" key="2">
    <source>
        <dbReference type="Proteomes" id="UP000609849"/>
    </source>
</evidence>
<dbReference type="Proteomes" id="UP000609849">
    <property type="component" value="Unassembled WGS sequence"/>
</dbReference>
<dbReference type="EMBL" id="JACRWE010000014">
    <property type="protein sequence ID" value="MBC5998338.1"/>
    <property type="molecule type" value="Genomic_DNA"/>
</dbReference>
<keyword evidence="2" id="KW-1185">Reference proteome</keyword>
<protein>
    <recommendedName>
        <fullName evidence="3">YokE-like PH domain-containing protein</fullName>
    </recommendedName>
</protein>
<sequence>MIIDKETYKELKNDTFGFFNTVSTLATFEFGYKGYKHGESFNLTLIKSGILCNFAFKPKIYIKYDDIKDVSISGEKLILNIFEEDDFKDVVFKIENTGTLEKVYLTLREHCNLGYKEYSIEAKVNEEVKVSKRKEEKERIKKLKKEKIPYCPKCKSTQLTNTNKKLSAGRAVGGAALLSALNPVAGVAGGVVGAVTSKKRYNICMNCGHKWKV</sequence>
<dbReference type="RefSeq" id="WP_153972973.1">
    <property type="nucleotide sequence ID" value="NZ_JACRWE010000014.1"/>
</dbReference>
<name>A0ABR7JTV3_9FIRM</name>
<comment type="caution">
    <text evidence="1">The sequence shown here is derived from an EMBL/GenBank/DDBJ whole genome shotgun (WGS) entry which is preliminary data.</text>
</comment>